<keyword evidence="5" id="KW-0862">Zinc</keyword>
<comment type="caution">
    <text evidence="14">The sequence shown here is derived from an EMBL/GenBank/DDBJ whole genome shotgun (WGS) entry which is preliminary data.</text>
</comment>
<dbReference type="EMBL" id="ACJM01000013">
    <property type="protein sequence ID" value="EEG76749.1"/>
    <property type="molecule type" value="Genomic_DNA"/>
</dbReference>
<comment type="subunit">
    <text evidence="10">Monomer.</text>
</comment>
<dbReference type="Pfam" id="PF01131">
    <property type="entry name" value="Topoisom_bac"/>
    <property type="match status" value="1"/>
</dbReference>
<keyword evidence="9 10" id="KW-0413">Isomerase</keyword>
<accession>C0GIT5</accession>
<dbReference type="PANTHER" id="PTHR42785">
    <property type="entry name" value="DNA TOPOISOMERASE, TYPE IA, CORE"/>
    <property type="match status" value="1"/>
</dbReference>
<evidence type="ECO:0000259" key="13">
    <source>
        <dbReference type="PROSITE" id="PS52039"/>
    </source>
</evidence>
<dbReference type="Gene3D" id="1.10.290.10">
    <property type="entry name" value="Topoisomerase I, domain 4"/>
    <property type="match status" value="1"/>
</dbReference>
<dbReference type="InterPro" id="IPR003602">
    <property type="entry name" value="Topo_IA_DNA-bd_dom"/>
</dbReference>
<dbReference type="InterPro" id="IPR013826">
    <property type="entry name" value="Topo_IA_cen_sub3"/>
</dbReference>
<feature type="site" description="Interaction with DNA" evidence="10">
    <location>
        <position position="140"/>
    </location>
</feature>
<feature type="active site" description="O-(5'-phospho-DNA)-tyrosine intermediate" evidence="10">
    <location>
        <position position="298"/>
    </location>
</feature>
<gene>
    <name evidence="10" type="primary">topA</name>
    <name evidence="14" type="ORF">DealDRAFT_2394</name>
</gene>
<dbReference type="HAMAP" id="MF_00952">
    <property type="entry name" value="Topoisom_1_prok"/>
    <property type="match status" value="1"/>
</dbReference>
<protein>
    <recommendedName>
        <fullName evidence="10">DNA topoisomerase 1</fullName>
        <ecNumber evidence="10">5.6.2.1</ecNumber>
    </recommendedName>
    <alternativeName>
        <fullName evidence="10">DNA topoisomerase I</fullName>
    </alternativeName>
</protein>
<feature type="compositionally biased region" description="Basic and acidic residues" evidence="11">
    <location>
        <begin position="703"/>
        <end position="714"/>
    </location>
</feature>
<feature type="site" description="Interaction with DNA" evidence="10">
    <location>
        <position position="148"/>
    </location>
</feature>
<keyword evidence="7 10" id="KW-0799">Topoisomerase</keyword>
<dbReference type="NCBIfam" id="TIGR01051">
    <property type="entry name" value="topA_bact"/>
    <property type="match status" value="1"/>
</dbReference>
<dbReference type="InterPro" id="IPR006171">
    <property type="entry name" value="TOPRIM_dom"/>
</dbReference>
<dbReference type="PANTHER" id="PTHR42785:SF1">
    <property type="entry name" value="DNA TOPOISOMERASE"/>
    <property type="match status" value="1"/>
</dbReference>
<evidence type="ECO:0000256" key="8">
    <source>
        <dbReference type="ARBA" id="ARBA00023125"/>
    </source>
</evidence>
<dbReference type="GO" id="GO:0003917">
    <property type="term" value="F:DNA topoisomerase type I (single strand cut, ATP-independent) activity"/>
    <property type="evidence" value="ECO:0007669"/>
    <property type="project" value="UniProtKB-UniRule"/>
</dbReference>
<evidence type="ECO:0000256" key="7">
    <source>
        <dbReference type="ARBA" id="ARBA00023029"/>
    </source>
</evidence>
<dbReference type="InterPro" id="IPR003601">
    <property type="entry name" value="Topo_IA_2"/>
</dbReference>
<dbReference type="CDD" id="cd00186">
    <property type="entry name" value="TOP1Ac"/>
    <property type="match status" value="1"/>
</dbReference>
<dbReference type="PROSITE" id="PS00396">
    <property type="entry name" value="TOPO_IA_1"/>
    <property type="match status" value="1"/>
</dbReference>
<dbReference type="InterPro" id="IPR000380">
    <property type="entry name" value="Topo_IA"/>
</dbReference>
<keyword evidence="6" id="KW-0460">Magnesium</keyword>
<dbReference type="InterPro" id="IPR023406">
    <property type="entry name" value="Topo_IA_AS"/>
</dbReference>
<dbReference type="eggNOG" id="COG0550">
    <property type="taxonomic scope" value="Bacteria"/>
</dbReference>
<dbReference type="RefSeq" id="WP_008517729.1">
    <property type="nucleotide sequence ID" value="NZ_ACJM01000013.1"/>
</dbReference>
<dbReference type="InterPro" id="IPR034149">
    <property type="entry name" value="TOPRIM_TopoI"/>
</dbReference>
<dbReference type="InterPro" id="IPR013824">
    <property type="entry name" value="Topo_IA_cen_sub1"/>
</dbReference>
<dbReference type="Gene3D" id="2.70.20.10">
    <property type="entry name" value="Topoisomerase I, domain 3"/>
    <property type="match status" value="1"/>
</dbReference>
<dbReference type="STRING" id="555088.DealDRAFT_2394"/>
<dbReference type="InterPro" id="IPR013825">
    <property type="entry name" value="Topo_IA_cen_sub2"/>
</dbReference>
<dbReference type="InterPro" id="IPR005733">
    <property type="entry name" value="TopoI_bac-type"/>
</dbReference>
<dbReference type="EC" id="5.6.2.1" evidence="10"/>
<feature type="region of interest" description="Interaction with DNA" evidence="10">
    <location>
        <begin position="163"/>
        <end position="168"/>
    </location>
</feature>
<keyword evidence="15" id="KW-1185">Reference proteome</keyword>
<comment type="similarity">
    <text evidence="2 10">Belongs to the type IA topoisomerase family.</text>
</comment>
<feature type="compositionally biased region" description="Basic residues" evidence="11">
    <location>
        <begin position="693"/>
        <end position="702"/>
    </location>
</feature>
<feature type="site" description="Interaction with DNA" evidence="10">
    <location>
        <position position="300"/>
    </location>
</feature>
<feature type="site" description="Interaction with DNA" evidence="10">
    <location>
        <position position="490"/>
    </location>
</feature>
<evidence type="ECO:0000256" key="1">
    <source>
        <dbReference type="ARBA" id="ARBA00000213"/>
    </source>
</evidence>
<feature type="region of interest" description="Disordered" evidence="11">
    <location>
        <begin position="241"/>
        <end position="266"/>
    </location>
</feature>
<evidence type="ECO:0000256" key="11">
    <source>
        <dbReference type="SAM" id="MobiDB-lite"/>
    </source>
</evidence>
<organism evidence="14 15">
    <name type="scientific">Dethiobacter alkaliphilus AHT 1</name>
    <dbReference type="NCBI Taxonomy" id="555088"/>
    <lineage>
        <taxon>Bacteria</taxon>
        <taxon>Bacillati</taxon>
        <taxon>Bacillota</taxon>
        <taxon>Dethiobacteria</taxon>
        <taxon>Dethiobacterales</taxon>
        <taxon>Dethiobacteraceae</taxon>
        <taxon>Dethiobacter</taxon>
    </lineage>
</organism>
<feature type="site" description="Interaction with DNA" evidence="10">
    <location>
        <position position="155"/>
    </location>
</feature>
<dbReference type="GO" id="GO:0008270">
    <property type="term" value="F:zinc ion binding"/>
    <property type="evidence" value="ECO:0007669"/>
    <property type="project" value="UniProtKB-KW"/>
</dbReference>
<dbReference type="Gene3D" id="1.10.460.10">
    <property type="entry name" value="Topoisomerase I, domain 2"/>
    <property type="match status" value="1"/>
</dbReference>
<reference evidence="14 15" key="1">
    <citation type="submission" date="2009-02" db="EMBL/GenBank/DDBJ databases">
        <title>Sequencing of the draft genome and assembly of Dethiobacter alkaliphilus AHT 1.</title>
        <authorList>
            <consortium name="US DOE Joint Genome Institute (JGI-PGF)"/>
            <person name="Lucas S."/>
            <person name="Copeland A."/>
            <person name="Lapidus A."/>
            <person name="Glavina del Rio T."/>
            <person name="Dalin E."/>
            <person name="Tice H."/>
            <person name="Bruce D."/>
            <person name="Goodwin L."/>
            <person name="Pitluck S."/>
            <person name="Larimer F."/>
            <person name="Land M.L."/>
            <person name="Hauser L."/>
            <person name="Muyzer G."/>
        </authorList>
    </citation>
    <scope>NUCLEOTIDE SEQUENCE [LARGE SCALE GENOMIC DNA]</scope>
    <source>
        <strain evidence="14 15">AHT 1</strain>
    </source>
</reference>
<dbReference type="InterPro" id="IPR013498">
    <property type="entry name" value="Topo_IA_Znf"/>
</dbReference>
<dbReference type="Proteomes" id="UP000006443">
    <property type="component" value="Unassembled WGS sequence"/>
</dbReference>
<dbReference type="OrthoDB" id="9804262at2"/>
<dbReference type="GO" id="GO:0005694">
    <property type="term" value="C:chromosome"/>
    <property type="evidence" value="ECO:0007669"/>
    <property type="project" value="InterPro"/>
</dbReference>
<sequence length="714" mass="81203">MSDYLVVVESPTKAKTIKKYLGKRYKVVASMGHVIDLPKSQFAIDIENDFTPKYITIRGKGDVLKELKSAAKSAKKVFLAADPDREGEAICWHLSHALKIEEDAPCRVEFNEITEKAVKEAFKKPRLVDKYRVDAQQARRVLDRLVGYKISPLLWKKVKKGLSAGRVQSVALRLIVEREDEIERFVPEEYWSLEADLQNKDKSPFKARYTGKEGKKHVPSTKEEVDELLSGLKDRAFTVEDVRKKERRRRPSPPFTTSSLQQEASRKLGFTTRKTMMLAQQLYEGLKLGKEVVGLITYIRTDATRVAPSAQDEARQYITEKYGKPYLPSKPPVYTSKKGAQEAHEAIRPTAVEHSPEKIKESLSRDQLRLYRLIWDRFVASQMSPAVYDTVAVDIAAGPYNFRANGSQIKFDGFMKLYIEGKDEEEKEEGGLLPELAKGEELTLLELEPEQHFTQPPPRFSEAMLVKTLEEKGIGRPSTYAPIIGTLQTRGYVTREKKVFYATELGRVVLEQLLEFFPDILDAQFTAQMEEKLDIIAEGKLDWVDVIRDFYQDFAKSLKVAEEHMETVVITPEESDEECPKCGRTLVYKMGRYGKFLACPGFPDCRFAKPIIKELDVPCPTCNKPLVERKTKRGRIFYGCSGYPECEFTTWDVPQKDKCPRCGYLTVLKGKTLQCADKECGEILSGPPPKEKKQGKKGTAKTTKKEKVRSGKRG</sequence>
<dbReference type="PROSITE" id="PS52039">
    <property type="entry name" value="TOPO_IA_2"/>
    <property type="match status" value="1"/>
</dbReference>
<evidence type="ECO:0000256" key="6">
    <source>
        <dbReference type="ARBA" id="ARBA00022842"/>
    </source>
</evidence>
<dbReference type="AlphaFoldDB" id="C0GIT5"/>
<feature type="site" description="Interaction with DNA" evidence="10">
    <location>
        <position position="33"/>
    </location>
</feature>
<comment type="catalytic activity">
    <reaction evidence="1 10">
        <text>ATP-independent breakage of single-stranded DNA, followed by passage and rejoining.</text>
        <dbReference type="EC" id="5.6.2.1"/>
    </reaction>
</comment>
<dbReference type="Gene3D" id="3.30.65.10">
    <property type="entry name" value="Bacterial Topoisomerase I, domain 1"/>
    <property type="match status" value="2"/>
</dbReference>
<name>C0GIT5_DETAL</name>
<dbReference type="SMART" id="SM00493">
    <property type="entry name" value="TOPRIM"/>
    <property type="match status" value="1"/>
</dbReference>
<feature type="region of interest" description="Disordered" evidence="11">
    <location>
        <begin position="681"/>
        <end position="714"/>
    </location>
</feature>
<evidence type="ECO:0000256" key="3">
    <source>
        <dbReference type="ARBA" id="ARBA00022723"/>
    </source>
</evidence>
<evidence type="ECO:0000256" key="4">
    <source>
        <dbReference type="ARBA" id="ARBA00022771"/>
    </source>
</evidence>
<evidence type="ECO:0000259" key="12">
    <source>
        <dbReference type="PROSITE" id="PS50880"/>
    </source>
</evidence>
<feature type="domain" description="Toprim" evidence="12">
    <location>
        <begin position="3"/>
        <end position="113"/>
    </location>
</feature>
<evidence type="ECO:0000256" key="2">
    <source>
        <dbReference type="ARBA" id="ARBA00009446"/>
    </source>
</evidence>
<feature type="site" description="Interaction with DNA" evidence="10">
    <location>
        <position position="139"/>
    </location>
</feature>
<dbReference type="Pfam" id="PF01751">
    <property type="entry name" value="Toprim"/>
    <property type="match status" value="1"/>
</dbReference>
<evidence type="ECO:0000256" key="5">
    <source>
        <dbReference type="ARBA" id="ARBA00022833"/>
    </source>
</evidence>
<evidence type="ECO:0000313" key="15">
    <source>
        <dbReference type="Proteomes" id="UP000006443"/>
    </source>
</evidence>
<dbReference type="InterPro" id="IPR028612">
    <property type="entry name" value="Topoisom_1_IA"/>
</dbReference>
<dbReference type="Gene3D" id="3.40.50.140">
    <property type="match status" value="1"/>
</dbReference>
<comment type="function">
    <text evidence="10">Releases the supercoiling and torsional tension of DNA, which is introduced during the DNA replication and transcription, by transiently cleaving and rejoining one strand of the DNA duplex. Introduces a single-strand break via transesterification at a target site in duplex DNA. The scissile phosphodiester is attacked by the catalytic tyrosine of the enzyme, resulting in the formation of a DNA-(5'-phosphotyrosyl)-enzyme intermediate and the expulsion of a 3'-OH DNA strand. The free DNA strand then undergoes passage around the unbroken strand, thus removing DNA supercoils. Finally, in the religation step, the DNA 3'-OH attacks the covalent intermediate to expel the active-site tyrosine and restore the DNA phosphodiester backbone.</text>
</comment>
<dbReference type="GO" id="GO:0003677">
    <property type="term" value="F:DNA binding"/>
    <property type="evidence" value="ECO:0007669"/>
    <property type="project" value="UniProtKB-KW"/>
</dbReference>
<dbReference type="CDD" id="cd03363">
    <property type="entry name" value="TOPRIM_TopoIA_TopoI"/>
    <property type="match status" value="1"/>
</dbReference>
<evidence type="ECO:0000256" key="9">
    <source>
        <dbReference type="ARBA" id="ARBA00023235"/>
    </source>
</evidence>
<dbReference type="InterPro" id="IPR023405">
    <property type="entry name" value="Topo_IA_core_domain"/>
</dbReference>
<dbReference type="PRINTS" id="PR00417">
    <property type="entry name" value="PRTPISMRASEI"/>
</dbReference>
<dbReference type="Pfam" id="PF01396">
    <property type="entry name" value="Zn_ribbon_Top1"/>
    <property type="match status" value="2"/>
</dbReference>
<dbReference type="SMART" id="SM00437">
    <property type="entry name" value="TOP1Ac"/>
    <property type="match status" value="1"/>
</dbReference>
<dbReference type="SUPFAM" id="SSF57783">
    <property type="entry name" value="Zinc beta-ribbon"/>
    <property type="match status" value="2"/>
</dbReference>
<dbReference type="SUPFAM" id="SSF56712">
    <property type="entry name" value="Prokaryotic type I DNA topoisomerase"/>
    <property type="match status" value="1"/>
</dbReference>
<dbReference type="SMART" id="SM00436">
    <property type="entry name" value="TOP1Bc"/>
    <property type="match status" value="1"/>
</dbReference>
<dbReference type="PROSITE" id="PS50880">
    <property type="entry name" value="TOPRIM"/>
    <property type="match status" value="1"/>
</dbReference>
<keyword evidence="3" id="KW-0479">Metal-binding</keyword>
<keyword evidence="4" id="KW-0863">Zinc-finger</keyword>
<feature type="domain" description="Topo IA-type catalytic" evidence="13">
    <location>
        <begin position="129"/>
        <end position="558"/>
    </location>
</feature>
<evidence type="ECO:0000256" key="10">
    <source>
        <dbReference type="HAMAP-Rule" id="MF_00952"/>
    </source>
</evidence>
<dbReference type="InterPro" id="IPR013497">
    <property type="entry name" value="Topo_IA_cen"/>
</dbReference>
<feature type="site" description="Interaction with DNA" evidence="10">
    <location>
        <position position="143"/>
    </location>
</feature>
<keyword evidence="8 10" id="KW-0238">DNA-binding</keyword>
<dbReference type="GO" id="GO:0006265">
    <property type="term" value="P:DNA topological change"/>
    <property type="evidence" value="ECO:0007669"/>
    <property type="project" value="UniProtKB-UniRule"/>
</dbReference>
<proteinExistence type="inferred from homology"/>
<evidence type="ECO:0000313" key="14">
    <source>
        <dbReference type="EMBL" id="EEG76749.1"/>
    </source>
</evidence>